<dbReference type="Gramene" id="GBG75012">
    <property type="protein sequence ID" value="GBG75012"/>
    <property type="gene ID" value="CBR_g19526"/>
</dbReference>
<evidence type="ECO:0000256" key="1">
    <source>
        <dbReference type="SAM" id="MobiDB-lite"/>
    </source>
</evidence>
<protein>
    <submittedName>
        <fullName evidence="2">Uncharacterized protein</fullName>
    </submittedName>
</protein>
<organism evidence="2 3">
    <name type="scientific">Chara braunii</name>
    <name type="common">Braun's stonewort</name>
    <dbReference type="NCBI Taxonomy" id="69332"/>
    <lineage>
        <taxon>Eukaryota</taxon>
        <taxon>Viridiplantae</taxon>
        <taxon>Streptophyta</taxon>
        <taxon>Charophyceae</taxon>
        <taxon>Charales</taxon>
        <taxon>Characeae</taxon>
        <taxon>Chara</taxon>
    </lineage>
</organism>
<sequence length="375" mass="40859">MGGPARDSCALRAQLVGDPNAGRLHQAVHQSEVEVGEVGSYGHGGHVDGLMGKKTGEDGHHLVAPPLQSYGKTGHKGERHERPEVEEAVPGEASPCRIVEDGDGEDEAEEEDKIGEEERERHTRRSFIQDLHQDPAGTPLQSQCQSRGDDDGPDDGLGAKEGSQGIDPSAGGKIWKEQRQETAGFRDDVGILAYGEEKGRDGKPASSGQQAQRQEDEQSTLKGQGECKEVSLSVSLAAENLDPDGGPSLDAKAGQHRRQCSRGRGRHHSLPAVRSLSRSLDGYGAHRGKQESRHHREKDEQGEVVSERTQEEEEKEQGMVQDQSPYRLQKNRYTTGRLATKPPRVLCYEEEQCIAQGQPLSSEASLLHSVTRSQT</sequence>
<comment type="caution">
    <text evidence="2">The sequence shown here is derived from an EMBL/GenBank/DDBJ whole genome shotgun (WGS) entry which is preliminary data.</text>
</comment>
<dbReference type="EMBL" id="BFEA01000215">
    <property type="protein sequence ID" value="GBG75012.1"/>
    <property type="molecule type" value="Genomic_DNA"/>
</dbReference>
<feature type="compositionally biased region" description="Basic and acidic residues" evidence="1">
    <location>
        <begin position="174"/>
        <end position="203"/>
    </location>
</feature>
<feature type="compositionally biased region" description="Basic and acidic residues" evidence="1">
    <location>
        <begin position="75"/>
        <end position="85"/>
    </location>
</feature>
<feature type="compositionally biased region" description="Basic and acidic residues" evidence="1">
    <location>
        <begin position="297"/>
        <end position="309"/>
    </location>
</feature>
<proteinExistence type="predicted"/>
<evidence type="ECO:0000313" key="3">
    <source>
        <dbReference type="Proteomes" id="UP000265515"/>
    </source>
</evidence>
<feature type="compositionally biased region" description="Polar residues" evidence="1">
    <location>
        <begin position="322"/>
        <end position="334"/>
    </location>
</feature>
<name>A0A388KYG1_CHABU</name>
<evidence type="ECO:0000313" key="2">
    <source>
        <dbReference type="EMBL" id="GBG75012.1"/>
    </source>
</evidence>
<reference evidence="2 3" key="1">
    <citation type="journal article" date="2018" name="Cell">
        <title>The Chara Genome: Secondary Complexity and Implications for Plant Terrestrialization.</title>
        <authorList>
            <person name="Nishiyama T."/>
            <person name="Sakayama H."/>
            <person name="Vries J.D."/>
            <person name="Buschmann H."/>
            <person name="Saint-Marcoux D."/>
            <person name="Ullrich K.K."/>
            <person name="Haas F.B."/>
            <person name="Vanderstraeten L."/>
            <person name="Becker D."/>
            <person name="Lang D."/>
            <person name="Vosolsobe S."/>
            <person name="Rombauts S."/>
            <person name="Wilhelmsson P.K.I."/>
            <person name="Janitza P."/>
            <person name="Kern R."/>
            <person name="Heyl A."/>
            <person name="Rumpler F."/>
            <person name="Villalobos L.I.A.C."/>
            <person name="Clay J.M."/>
            <person name="Skokan R."/>
            <person name="Toyoda A."/>
            <person name="Suzuki Y."/>
            <person name="Kagoshima H."/>
            <person name="Schijlen E."/>
            <person name="Tajeshwar N."/>
            <person name="Catarino B."/>
            <person name="Hetherington A.J."/>
            <person name="Saltykova A."/>
            <person name="Bonnot C."/>
            <person name="Breuninger H."/>
            <person name="Symeonidi A."/>
            <person name="Radhakrishnan G.V."/>
            <person name="Van Nieuwerburgh F."/>
            <person name="Deforce D."/>
            <person name="Chang C."/>
            <person name="Karol K.G."/>
            <person name="Hedrich R."/>
            <person name="Ulvskov P."/>
            <person name="Glockner G."/>
            <person name="Delwiche C.F."/>
            <person name="Petrasek J."/>
            <person name="Van de Peer Y."/>
            <person name="Friml J."/>
            <person name="Beilby M."/>
            <person name="Dolan L."/>
            <person name="Kohara Y."/>
            <person name="Sugano S."/>
            <person name="Fujiyama A."/>
            <person name="Delaux P.-M."/>
            <person name="Quint M."/>
            <person name="TheiBen G."/>
            <person name="Hagemann M."/>
            <person name="Harholt J."/>
            <person name="Dunand C."/>
            <person name="Zachgo S."/>
            <person name="Langdale J."/>
            <person name="Maumus F."/>
            <person name="Straeten D.V.D."/>
            <person name="Gould S.B."/>
            <person name="Rensing S.A."/>
        </authorList>
    </citation>
    <scope>NUCLEOTIDE SEQUENCE [LARGE SCALE GENOMIC DNA]</scope>
    <source>
        <strain evidence="2 3">S276</strain>
    </source>
</reference>
<feature type="compositionally biased region" description="Acidic residues" evidence="1">
    <location>
        <begin position="101"/>
        <end position="115"/>
    </location>
</feature>
<accession>A0A388KYG1</accession>
<feature type="compositionally biased region" description="Basic residues" evidence="1">
    <location>
        <begin position="254"/>
        <end position="269"/>
    </location>
</feature>
<dbReference type="Proteomes" id="UP000265515">
    <property type="component" value="Unassembled WGS sequence"/>
</dbReference>
<feature type="region of interest" description="Disordered" evidence="1">
    <location>
        <begin position="36"/>
        <end position="335"/>
    </location>
</feature>
<dbReference type="AlphaFoldDB" id="A0A388KYG1"/>
<gene>
    <name evidence="2" type="ORF">CBR_g19526</name>
</gene>
<keyword evidence="3" id="KW-1185">Reference proteome</keyword>